<evidence type="ECO:0000256" key="1">
    <source>
        <dbReference type="SAM" id="SignalP"/>
    </source>
</evidence>
<protein>
    <recommendedName>
        <fullName evidence="4">Carboxypeptidase regulatory-like domain-containing protein</fullName>
    </recommendedName>
</protein>
<evidence type="ECO:0008006" key="4">
    <source>
        <dbReference type="Google" id="ProtNLM"/>
    </source>
</evidence>
<dbReference type="EMBL" id="CP017641">
    <property type="protein sequence ID" value="APZ92552.1"/>
    <property type="molecule type" value="Genomic_DNA"/>
</dbReference>
<dbReference type="Proteomes" id="UP000187735">
    <property type="component" value="Chromosome"/>
</dbReference>
<dbReference type="RefSeq" id="WP_077024159.1">
    <property type="nucleotide sequence ID" value="NZ_CP017641.1"/>
</dbReference>
<dbReference type="AlphaFoldDB" id="A0A1P8WER8"/>
<evidence type="ECO:0000313" key="3">
    <source>
        <dbReference type="Proteomes" id="UP000187735"/>
    </source>
</evidence>
<reference evidence="2 3" key="1">
    <citation type="journal article" date="2016" name="Front. Microbiol.">
        <title>Fuerstia marisgermanicae gen. nov., sp. nov., an Unusual Member of the Phylum Planctomycetes from the German Wadden Sea.</title>
        <authorList>
            <person name="Kohn T."/>
            <person name="Heuer A."/>
            <person name="Jogler M."/>
            <person name="Vollmers J."/>
            <person name="Boedeker C."/>
            <person name="Bunk B."/>
            <person name="Rast P."/>
            <person name="Borchert D."/>
            <person name="Glockner I."/>
            <person name="Freese H.M."/>
            <person name="Klenk H.P."/>
            <person name="Overmann J."/>
            <person name="Kaster A.K."/>
            <person name="Rohde M."/>
            <person name="Wiegand S."/>
            <person name="Jogler C."/>
        </authorList>
    </citation>
    <scope>NUCLEOTIDE SEQUENCE [LARGE SCALE GENOMIC DNA]</scope>
    <source>
        <strain evidence="2 3">NH11</strain>
    </source>
</reference>
<proteinExistence type="predicted"/>
<gene>
    <name evidence="2" type="ORF">Fuma_02163</name>
</gene>
<organism evidence="2 3">
    <name type="scientific">Fuerstiella marisgermanici</name>
    <dbReference type="NCBI Taxonomy" id="1891926"/>
    <lineage>
        <taxon>Bacteria</taxon>
        <taxon>Pseudomonadati</taxon>
        <taxon>Planctomycetota</taxon>
        <taxon>Planctomycetia</taxon>
        <taxon>Planctomycetales</taxon>
        <taxon>Planctomycetaceae</taxon>
        <taxon>Fuerstiella</taxon>
    </lineage>
</organism>
<dbReference type="KEGG" id="fmr:Fuma_02163"/>
<evidence type="ECO:0000313" key="2">
    <source>
        <dbReference type="EMBL" id="APZ92552.1"/>
    </source>
</evidence>
<dbReference type="OrthoDB" id="284841at2"/>
<sequence length="181" mass="18670">MKHSSIGSPISSAVALALVLSPCLQSIAFSDERPTAPPASIVRDVQLNPHGAVEFAVVDGAGKPVPQTLVRVEHKGHPIAYVRSNSEGKILIKRLRPGVHSLLTGGQTTAFRLWNPENAPPSAVTRPAVVVGNEQLLGQYGYGAPMVSPAMMATGVTATALAVVLSGKSSGTDHTVSPASP</sequence>
<accession>A0A1P8WER8</accession>
<feature type="chain" id="PRO_5013337967" description="Carboxypeptidase regulatory-like domain-containing protein" evidence="1">
    <location>
        <begin position="29"/>
        <end position="181"/>
    </location>
</feature>
<name>A0A1P8WER8_9PLAN</name>
<keyword evidence="1" id="KW-0732">Signal</keyword>
<feature type="signal peptide" evidence="1">
    <location>
        <begin position="1"/>
        <end position="28"/>
    </location>
</feature>
<keyword evidence="3" id="KW-1185">Reference proteome</keyword>